<dbReference type="InterPro" id="IPR027417">
    <property type="entry name" value="P-loop_NTPase"/>
</dbReference>
<sequence>MDKKILDFVFTNNLEINANKLKEEVLSKDFIQDEIKRLNLNDYQIQKGMGILQRYHDFIVTNNTKPNYELYVDIYGFLSEDFSKNQEFQKYKVLDNFWLTAITELDPNIQEYFETEKNTSVFSNLKKTIKNYLNQMISTPENETNKEILTNIFSKGAFNSNIWFWGSQSSIINDILKYICILNGIKLNKTVAYLNANDLYNYLNINKDEKSSIMTYLNKVQILVISNLTLGYKAEWFFDFLINIISNRNHKKNPTLISSTRDILSSKTRLLHTYSYSKDTNENDLEIHFKDLISSLFKKITIK</sequence>
<dbReference type="HOGENOM" id="CLU_917712_0_0_14"/>
<dbReference type="STRING" id="29554.MCAN360_0522"/>
<evidence type="ECO:0000313" key="2">
    <source>
        <dbReference type="Proteomes" id="UP000031641"/>
    </source>
</evidence>
<dbReference type="OrthoDB" id="396469at2"/>
<gene>
    <name evidence="1" type="ORF">MCAN360_0522</name>
</gene>
<accession>A0A077LBY8</accession>
<dbReference type="AlphaFoldDB" id="A0A077LBY8"/>
<proteinExistence type="predicted"/>
<dbReference type="RefSeq" id="WP_045433927.1">
    <property type="nucleotide sequence ID" value="NZ_AP014631.1"/>
</dbReference>
<name>A0A077LBY8_9BACT</name>
<dbReference type="KEGG" id="mcan:MCAN360_0522"/>
<keyword evidence="2" id="KW-1185">Reference proteome</keyword>
<dbReference type="EMBL" id="AP014631">
    <property type="protein sequence ID" value="BAP39639.1"/>
    <property type="molecule type" value="Genomic_DNA"/>
</dbReference>
<dbReference type="Gene3D" id="3.40.50.300">
    <property type="entry name" value="P-loop containing nucleotide triphosphate hydrolases"/>
    <property type="match status" value="1"/>
</dbReference>
<evidence type="ECO:0000313" key="1">
    <source>
        <dbReference type="EMBL" id="BAP39639.1"/>
    </source>
</evidence>
<reference evidence="2" key="1">
    <citation type="journal article" date="2014" name="Genome Announc.">
        <title>Complete Genome Sequence of Mycoplasma canadense Strain HAZ 360_1 from Bovine Mastitic Milk in Japan.</title>
        <authorList>
            <person name="Hata E."/>
        </authorList>
    </citation>
    <scope>NUCLEOTIDE SEQUENCE [LARGE SCALE GENOMIC DNA]</scope>
    <source>
        <strain evidence="2">HAZ360_1</strain>
    </source>
</reference>
<dbReference type="Proteomes" id="UP000031641">
    <property type="component" value="Chromosome"/>
</dbReference>
<organism evidence="1 2">
    <name type="scientific">Metamycoplasma canadense</name>
    <dbReference type="NCBI Taxonomy" id="29554"/>
    <lineage>
        <taxon>Bacteria</taxon>
        <taxon>Bacillati</taxon>
        <taxon>Mycoplasmatota</taxon>
        <taxon>Mycoplasmoidales</taxon>
        <taxon>Metamycoplasmataceae</taxon>
        <taxon>Metamycoplasma</taxon>
    </lineage>
</organism>
<protein>
    <submittedName>
        <fullName evidence="1">Uncharacterized protein</fullName>
    </submittedName>
</protein>